<dbReference type="Proteomes" id="UP000000763">
    <property type="component" value="Chromosome 3"/>
</dbReference>
<keyword evidence="5" id="KW-0611">Plant defense</keyword>
<dbReference type="GO" id="GO:0009626">
    <property type="term" value="P:plant-type hypersensitive response"/>
    <property type="evidence" value="ECO:0007669"/>
    <property type="project" value="UniProtKB-ARBA"/>
</dbReference>
<dbReference type="GO" id="GO:0042742">
    <property type="term" value="P:defense response to bacterium"/>
    <property type="evidence" value="ECO:0007669"/>
    <property type="project" value="UniProtKB-ARBA"/>
</dbReference>
<dbReference type="Gramene" id="Os03t0848700-01">
    <property type="protein sequence ID" value="Os03t0848700-01"/>
    <property type="gene ID" value="Os03g0848700"/>
</dbReference>
<dbReference type="PANTHER" id="PTHR36766:SF55">
    <property type="entry name" value="OS11G0492900 PROTEIN"/>
    <property type="match status" value="1"/>
</dbReference>
<evidence type="ECO:0000256" key="3">
    <source>
        <dbReference type="ARBA" id="ARBA00022737"/>
    </source>
</evidence>
<feature type="domain" description="NB-ARC" evidence="7">
    <location>
        <begin position="183"/>
        <end position="357"/>
    </location>
</feature>
<accession>Q0DLS9</accession>
<evidence type="ECO:0000256" key="6">
    <source>
        <dbReference type="ARBA" id="ARBA00022840"/>
    </source>
</evidence>
<keyword evidence="6" id="KW-0067">ATP-binding</keyword>
<dbReference type="InterPro" id="IPR042197">
    <property type="entry name" value="Apaf_helical"/>
</dbReference>
<dbReference type="GO" id="GO:0043531">
    <property type="term" value="F:ADP binding"/>
    <property type="evidence" value="ECO:0007669"/>
    <property type="project" value="InterPro"/>
</dbReference>
<dbReference type="FunFam" id="1.10.10.10:FF:000322">
    <property type="entry name" value="Probable disease resistance protein At1g63360"/>
    <property type="match status" value="1"/>
</dbReference>
<keyword evidence="2" id="KW-0433">Leucine-rich repeat</keyword>
<feature type="domain" description="Disease resistance N-terminal" evidence="8">
    <location>
        <begin position="14"/>
        <end position="100"/>
    </location>
</feature>
<dbReference type="GO" id="GO:0005524">
    <property type="term" value="F:ATP binding"/>
    <property type="evidence" value="ECO:0007669"/>
    <property type="project" value="UniProtKB-KW"/>
</dbReference>
<reference evidence="12" key="2">
    <citation type="journal article" date="2008" name="Nucleic Acids Res.">
        <title>The rice annotation project database (RAP-DB): 2008 update.</title>
        <authorList>
            <consortium name="The rice annotation project (RAP)"/>
        </authorList>
    </citation>
    <scope>GENOME REANNOTATION</scope>
    <source>
        <strain evidence="12">cv. Nipponbare</strain>
    </source>
</reference>
<comment type="similarity">
    <text evidence="1">Belongs to the disease resistance NB-LRR family.</text>
</comment>
<protein>
    <submittedName>
        <fullName evidence="11">Os03g0848700 protein</fullName>
    </submittedName>
</protein>
<evidence type="ECO:0000259" key="7">
    <source>
        <dbReference type="Pfam" id="PF00931"/>
    </source>
</evidence>
<dbReference type="Pfam" id="PF25019">
    <property type="entry name" value="LRR_R13L1-DRL21"/>
    <property type="match status" value="1"/>
</dbReference>
<dbReference type="OrthoDB" id="633436at2759"/>
<feature type="domain" description="Disease resistance protein winged helix" evidence="9">
    <location>
        <begin position="442"/>
        <end position="519"/>
    </location>
</feature>
<dbReference type="Pfam" id="PF23559">
    <property type="entry name" value="WHD_DRP"/>
    <property type="match status" value="1"/>
</dbReference>
<evidence type="ECO:0000259" key="9">
    <source>
        <dbReference type="Pfam" id="PF23559"/>
    </source>
</evidence>
<name>Q0DLS9_ORYSJ</name>
<evidence type="ECO:0000256" key="1">
    <source>
        <dbReference type="ARBA" id="ARBA00008894"/>
    </source>
</evidence>
<dbReference type="Gene3D" id="3.80.10.10">
    <property type="entry name" value="Ribonuclease Inhibitor"/>
    <property type="match status" value="3"/>
</dbReference>
<evidence type="ECO:0000259" key="10">
    <source>
        <dbReference type="Pfam" id="PF25019"/>
    </source>
</evidence>
<dbReference type="KEGG" id="dosa:Os03g0848700"/>
<feature type="domain" description="R13L1/DRL21-like LRR repeat region" evidence="10">
    <location>
        <begin position="693"/>
        <end position="815"/>
    </location>
</feature>
<dbReference type="InterPro" id="IPR002182">
    <property type="entry name" value="NB-ARC"/>
</dbReference>
<dbReference type="EMBL" id="AP008209">
    <property type="protein sequence ID" value="BAF13809.1"/>
    <property type="molecule type" value="Genomic_DNA"/>
</dbReference>
<dbReference type="InterPro" id="IPR056789">
    <property type="entry name" value="LRR_R13L1-DRL21"/>
</dbReference>
<dbReference type="PANTHER" id="PTHR36766">
    <property type="entry name" value="PLANT BROAD-SPECTRUM MILDEW RESISTANCE PROTEIN RPW8"/>
    <property type="match status" value="1"/>
</dbReference>
<evidence type="ECO:0000313" key="11">
    <source>
        <dbReference type="EMBL" id="BAF13809.1"/>
    </source>
</evidence>
<evidence type="ECO:0000256" key="5">
    <source>
        <dbReference type="ARBA" id="ARBA00022821"/>
    </source>
</evidence>
<sequence length="1326" mass="149733">MAELMATMVVGPLLSMVKDKASSYLLEQYKVMEGMEEQHEILKRKLPAILDVIADAEEQAAKHREGAKAWLEELRKVAYQANDVFDEFKYEALRRKAKAKGHYKKLGSIVVIKLIPTHNRILFRYRMGNKLRMILNAIEVLIAEMNAFRFKFRPEPPMSSIKWRKTDSKISNLSMDIANKSRKKDKEEIVNRLLAQASNGDLTVIPIVGMGGMGKTTLAQLVYNDPEIQKHFQLLLWLCVSDNFDVDSLAKRIVEAAPKEMNKKNDNGGAKKLPQDELKEVVSGQRYLLILDDVWNRDASKWEALKYNLKHGGSGSSVLTTTRDQAVAQLMAPAQEVYDLKNLNESFIEEIIKRSAFNSEQERPPPELLEMVGDIAKKCSGSPLAATALGSTLRTKTTKKEWDAILSRSTICDEENGILPILKLSYNCLPSYMRQCFSFCAIFPKDHEIDVEMLIQLWMANGFIPEKQGECPEIIGKRIFSELVSRSFFQDVKGIPFEFHDIKCSKITCKIHDLMHDVAQSSMGKECATIATELSKSDDFPYSARHLFFSGVIFLKKVYPGIQTLICSSQEELIRSSREISKYSSLRALKMGGDSFLKPKYLHHLRYLDLSYSKIEALPEDISILYHLQTLNLSICDCLCQLPNGMKYMTALRHLYTHGCWRLKSMPPDLGHLTCLQTLTCFVAGSCSGCSDLGELRQLDLGGRLELRKLENVTKADAKAANLGKKEKLTELSLRWTGQKYKEAQSNNHKEVLEGLTPHEGLKVLSILHCGSSTCPTWMNKLRDMVKLVLDGCKNLEKLPPLWQLPALEVLCLEGLDGLNCLFNCDIYTSFTFCRLKELTLASMRNFETWWDTNEVKGEELIFPEVEKLIIKSCPRLTALPKASNVISELSGGVSTVCHSAFPALKEMELYGLDIFQKWEAVDGTPREEVTFPQLYKLDIRRCPELTTLPEAPKLRDLNIYEVNQQISLQAASRYITSLSSLHLHLSTDDTETAPVAKQQDSSELVIEDEKWNHKSPLELMDLTGCNLLFSYPSALALWTCFVQLLDLNIWEVDALVDWPEEVFQGLVSLRKLHILQCKNLTGLTQARGQSTLAPSELLPRLESLQIRRCYSFVEVPNLPTSLKLLQITDCHDLRSIIFNQQQDTTMLVSAESFAQPDKSSLISGSTSETNDRVLPRLESLVIEYCNRLKVLHLPPSIKKLDIVRCEKLQSLSGKLDAVRALNISYCGSLKSLESCLGELPSLQHLRLVNCPGLVSLPKGPQAYSSLTSLEIRYCSGINLLPPSLQQRLDDIENKELDACYEESEAKPEPKSPHRQSAISRLLCLE</sequence>
<dbReference type="SMR" id="Q0DLS9"/>
<dbReference type="InterPro" id="IPR027417">
    <property type="entry name" value="P-loop_NTPase"/>
</dbReference>
<keyword evidence="4" id="KW-0547">Nucleotide-binding</keyword>
<dbReference type="InterPro" id="IPR032675">
    <property type="entry name" value="LRR_dom_sf"/>
</dbReference>
<dbReference type="SUPFAM" id="SSF52058">
    <property type="entry name" value="L domain-like"/>
    <property type="match status" value="2"/>
</dbReference>
<dbReference type="FunFam" id="3.40.50.300:FF:001091">
    <property type="entry name" value="Probable disease resistance protein At1g61300"/>
    <property type="match status" value="1"/>
</dbReference>
<evidence type="ECO:0000313" key="12">
    <source>
        <dbReference type="Proteomes" id="UP000000763"/>
    </source>
</evidence>
<dbReference type="OMA" id="VIEDEKW"/>
<evidence type="ECO:0000259" key="8">
    <source>
        <dbReference type="Pfam" id="PF18052"/>
    </source>
</evidence>
<dbReference type="PRINTS" id="PR00364">
    <property type="entry name" value="DISEASERSIST"/>
</dbReference>
<dbReference type="Gene3D" id="3.40.50.300">
    <property type="entry name" value="P-loop containing nucleotide triphosphate hydrolases"/>
    <property type="match status" value="1"/>
</dbReference>
<keyword evidence="3" id="KW-0677">Repeat</keyword>
<evidence type="ECO:0000256" key="2">
    <source>
        <dbReference type="ARBA" id="ARBA00022614"/>
    </source>
</evidence>
<dbReference type="InterPro" id="IPR041118">
    <property type="entry name" value="Rx_N"/>
</dbReference>
<dbReference type="GO" id="GO:0002758">
    <property type="term" value="P:innate immune response-activating signaling pathway"/>
    <property type="evidence" value="ECO:0007669"/>
    <property type="project" value="UniProtKB-ARBA"/>
</dbReference>
<dbReference type="SUPFAM" id="SSF52540">
    <property type="entry name" value="P-loop containing nucleoside triphosphate hydrolases"/>
    <property type="match status" value="1"/>
</dbReference>
<organism evidence="11 12">
    <name type="scientific">Oryza sativa subsp. japonica</name>
    <name type="common">Rice</name>
    <dbReference type="NCBI Taxonomy" id="39947"/>
    <lineage>
        <taxon>Eukaryota</taxon>
        <taxon>Viridiplantae</taxon>
        <taxon>Streptophyta</taxon>
        <taxon>Embryophyta</taxon>
        <taxon>Tracheophyta</taxon>
        <taxon>Spermatophyta</taxon>
        <taxon>Magnoliopsida</taxon>
        <taxon>Liliopsida</taxon>
        <taxon>Poales</taxon>
        <taxon>Poaceae</taxon>
        <taxon>BOP clade</taxon>
        <taxon>Oryzoideae</taxon>
        <taxon>Oryzeae</taxon>
        <taxon>Oryzinae</taxon>
        <taxon>Oryza</taxon>
        <taxon>Oryza sativa</taxon>
    </lineage>
</organism>
<dbReference type="Gene3D" id="1.10.10.10">
    <property type="entry name" value="Winged helix-like DNA-binding domain superfamily/Winged helix DNA-binding domain"/>
    <property type="match status" value="1"/>
</dbReference>
<dbReference type="InterPro" id="IPR036388">
    <property type="entry name" value="WH-like_DNA-bd_sf"/>
</dbReference>
<proteinExistence type="inferred from homology"/>
<dbReference type="InterPro" id="IPR058922">
    <property type="entry name" value="WHD_DRP"/>
</dbReference>
<dbReference type="Gene3D" id="1.20.5.4130">
    <property type="match status" value="1"/>
</dbReference>
<gene>
    <name evidence="11" type="ordered locus">Os03g0848700</name>
</gene>
<dbReference type="Pfam" id="PF00931">
    <property type="entry name" value="NB-ARC"/>
    <property type="match status" value="1"/>
</dbReference>
<dbReference type="Gene3D" id="1.10.8.430">
    <property type="entry name" value="Helical domain of apoptotic protease-activating factors"/>
    <property type="match status" value="1"/>
</dbReference>
<reference evidence="11 12" key="1">
    <citation type="journal article" date="2005" name="Nature">
        <title>The map-based sequence of the rice genome.</title>
        <authorList>
            <consortium name="International rice genome sequencing project (IRGSP)"/>
            <person name="Matsumoto T."/>
            <person name="Wu J."/>
            <person name="Kanamori H."/>
            <person name="Katayose Y."/>
            <person name="Fujisawa M."/>
            <person name="Namiki N."/>
            <person name="Mizuno H."/>
            <person name="Yamamoto K."/>
            <person name="Antonio B.A."/>
            <person name="Baba T."/>
            <person name="Sakata K."/>
            <person name="Nagamura Y."/>
            <person name="Aoki H."/>
            <person name="Arikawa K."/>
            <person name="Arita K."/>
            <person name="Bito T."/>
            <person name="Chiden Y."/>
            <person name="Fujitsuka N."/>
            <person name="Fukunaka R."/>
            <person name="Hamada M."/>
            <person name="Harada C."/>
            <person name="Hayashi A."/>
            <person name="Hijishita S."/>
            <person name="Honda M."/>
            <person name="Hosokawa S."/>
            <person name="Ichikawa Y."/>
            <person name="Idonuma A."/>
            <person name="Iijima M."/>
            <person name="Ikeda M."/>
            <person name="Ikeno M."/>
            <person name="Ito K."/>
            <person name="Ito S."/>
            <person name="Ito T."/>
            <person name="Ito Y."/>
            <person name="Ito Y."/>
            <person name="Iwabuchi A."/>
            <person name="Kamiya K."/>
            <person name="Karasawa W."/>
            <person name="Kurita K."/>
            <person name="Katagiri S."/>
            <person name="Kikuta A."/>
            <person name="Kobayashi H."/>
            <person name="Kobayashi N."/>
            <person name="Machita K."/>
            <person name="Maehara T."/>
            <person name="Masukawa M."/>
            <person name="Mizubayashi T."/>
            <person name="Mukai Y."/>
            <person name="Nagasaki H."/>
            <person name="Nagata Y."/>
            <person name="Naito S."/>
            <person name="Nakashima M."/>
            <person name="Nakama Y."/>
            <person name="Nakamichi Y."/>
            <person name="Nakamura M."/>
            <person name="Meguro A."/>
            <person name="Negishi M."/>
            <person name="Ohta I."/>
            <person name="Ohta T."/>
            <person name="Okamoto M."/>
            <person name="Ono N."/>
            <person name="Saji S."/>
            <person name="Sakaguchi M."/>
            <person name="Sakai K."/>
            <person name="Shibata M."/>
            <person name="Shimokawa T."/>
            <person name="Song J."/>
            <person name="Takazaki Y."/>
            <person name="Terasawa K."/>
            <person name="Tsugane M."/>
            <person name="Tsuji K."/>
            <person name="Ueda S."/>
            <person name="Waki K."/>
            <person name="Yamagata H."/>
            <person name="Yamamoto M."/>
            <person name="Yamamoto S."/>
            <person name="Yamane H."/>
            <person name="Yoshiki S."/>
            <person name="Yoshihara R."/>
            <person name="Yukawa K."/>
            <person name="Zhong H."/>
            <person name="Yano M."/>
            <person name="Yuan Q."/>
            <person name="Ouyang S."/>
            <person name="Liu J."/>
            <person name="Jones K.M."/>
            <person name="Gansberger K."/>
            <person name="Moffat K."/>
            <person name="Hill J."/>
            <person name="Bera J."/>
            <person name="Fadrosh D."/>
            <person name="Jin S."/>
            <person name="Johri S."/>
            <person name="Kim M."/>
            <person name="Overton L."/>
            <person name="Reardon M."/>
            <person name="Tsitrin T."/>
            <person name="Vuong H."/>
            <person name="Weaver B."/>
            <person name="Ciecko A."/>
            <person name="Tallon L."/>
            <person name="Jackson J."/>
            <person name="Pai G."/>
            <person name="Aken S.V."/>
            <person name="Utterback T."/>
            <person name="Reidmuller S."/>
            <person name="Feldblyum T."/>
            <person name="Hsiao J."/>
            <person name="Zismann V."/>
            <person name="Iobst S."/>
            <person name="de Vazeille A.R."/>
            <person name="Buell C.R."/>
            <person name="Ying K."/>
            <person name="Li Y."/>
            <person name="Lu T."/>
            <person name="Huang Y."/>
            <person name="Zhao Q."/>
            <person name="Feng Q."/>
            <person name="Zhang L."/>
            <person name="Zhu J."/>
            <person name="Weng Q."/>
            <person name="Mu J."/>
            <person name="Lu Y."/>
            <person name="Fan D."/>
            <person name="Liu Y."/>
            <person name="Guan J."/>
            <person name="Zhang Y."/>
            <person name="Yu S."/>
            <person name="Liu X."/>
            <person name="Zhang Y."/>
            <person name="Hong G."/>
            <person name="Han B."/>
            <person name="Choisne N."/>
            <person name="Demange N."/>
            <person name="Orjeda G."/>
            <person name="Samain S."/>
            <person name="Cattolico L."/>
            <person name="Pelletier E."/>
            <person name="Couloux A."/>
            <person name="Segurens B."/>
            <person name="Wincker P."/>
            <person name="D'Hont A."/>
            <person name="Scarpelli C."/>
            <person name="Weissenbach J."/>
            <person name="Salanoubat M."/>
            <person name="Quetier F."/>
            <person name="Yu Y."/>
            <person name="Kim H.R."/>
            <person name="Rambo T."/>
            <person name="Currie J."/>
            <person name="Collura K."/>
            <person name="Luo M."/>
            <person name="Yang T."/>
            <person name="Ammiraju J.S.S."/>
            <person name="Engler F."/>
            <person name="Soderlund C."/>
            <person name="Wing R.A."/>
            <person name="Palmer L.E."/>
            <person name="de la Bastide M."/>
            <person name="Spiegel L."/>
            <person name="Nascimento L."/>
            <person name="Zutavern T."/>
            <person name="O'Shaughnessy A."/>
            <person name="Dike S."/>
            <person name="Dedhia N."/>
            <person name="Preston R."/>
            <person name="Balija V."/>
            <person name="McCombie W.R."/>
            <person name="Chow T."/>
            <person name="Chen H."/>
            <person name="Chung M."/>
            <person name="Chen C."/>
            <person name="Shaw J."/>
            <person name="Wu H."/>
            <person name="Hsiao K."/>
            <person name="Chao Y."/>
            <person name="Chu M."/>
            <person name="Cheng C."/>
            <person name="Hour A."/>
            <person name="Lee P."/>
            <person name="Lin S."/>
            <person name="Lin Y."/>
            <person name="Liou J."/>
            <person name="Liu S."/>
            <person name="Hsing Y."/>
            <person name="Raghuvanshi S."/>
            <person name="Mohanty A."/>
            <person name="Bharti A.K."/>
            <person name="Gaur A."/>
            <person name="Gupta V."/>
            <person name="Kumar D."/>
            <person name="Ravi V."/>
            <person name="Vij S."/>
            <person name="Kapur A."/>
            <person name="Khurana P."/>
            <person name="Khurana P."/>
            <person name="Khurana J.P."/>
            <person name="Tyagi A.K."/>
            <person name="Gaikwad K."/>
            <person name="Singh A."/>
            <person name="Dalal V."/>
            <person name="Srivastava S."/>
            <person name="Dixit A."/>
            <person name="Pal A.K."/>
            <person name="Ghazi I.A."/>
            <person name="Yadav M."/>
            <person name="Pandit A."/>
            <person name="Bhargava A."/>
            <person name="Sureshbabu K."/>
            <person name="Batra K."/>
            <person name="Sharma T.R."/>
            <person name="Mohapatra T."/>
            <person name="Singh N.K."/>
            <person name="Messing J."/>
            <person name="Nelson A.B."/>
            <person name="Fuks G."/>
            <person name="Kavchok S."/>
            <person name="Keizer G."/>
            <person name="Linton E."/>
            <person name="Llaca V."/>
            <person name="Song R."/>
            <person name="Tanyolac B."/>
            <person name="Young S."/>
            <person name="Ho-Il K."/>
            <person name="Hahn J.H."/>
            <person name="Sangsakoo G."/>
            <person name="Vanavichit A."/>
            <person name="de Mattos Luiz.A.T."/>
            <person name="Zimmer P.D."/>
            <person name="Malone G."/>
            <person name="Dellagostin O."/>
            <person name="de Oliveira A.C."/>
            <person name="Bevan M."/>
            <person name="Bancroft I."/>
            <person name="Minx P."/>
            <person name="Cordum H."/>
            <person name="Wilson R."/>
            <person name="Cheng Z."/>
            <person name="Jin W."/>
            <person name="Jiang J."/>
            <person name="Leong S.A."/>
            <person name="Iwama H."/>
            <person name="Gojobori T."/>
            <person name="Itoh T."/>
            <person name="Niimura Y."/>
            <person name="Fujii Y."/>
            <person name="Habara T."/>
            <person name="Sakai H."/>
            <person name="Sato Y."/>
            <person name="Wilson G."/>
            <person name="Kumar K."/>
            <person name="McCouch S."/>
            <person name="Juretic N."/>
            <person name="Hoen D."/>
            <person name="Wright S."/>
            <person name="Bruskiewich R."/>
            <person name="Bureau T."/>
            <person name="Miyao A."/>
            <person name="Hirochika H."/>
            <person name="Nishikawa T."/>
            <person name="Kadowaki K."/>
            <person name="Sugiura M."/>
            <person name="Burr B."/>
            <person name="Sasaki T."/>
        </authorList>
    </citation>
    <scope>NUCLEOTIDE SEQUENCE [LARGE SCALE GENOMIC DNA]</scope>
    <source>
        <strain evidence="12">cv. Nipponbare</strain>
    </source>
</reference>
<evidence type="ECO:0000256" key="4">
    <source>
        <dbReference type="ARBA" id="ARBA00022741"/>
    </source>
</evidence>
<dbReference type="Pfam" id="PF18052">
    <property type="entry name" value="Rx_N"/>
    <property type="match status" value="1"/>
</dbReference>
<dbReference type="KEGG" id="osa:4334783"/>